<keyword evidence="4" id="KW-0328">Glycosyltransferase</keyword>
<dbReference type="SUPFAM" id="SSF53756">
    <property type="entry name" value="UDP-Glycosyltransferase/glycogen phosphorylase"/>
    <property type="match status" value="1"/>
</dbReference>
<name>A9KFJ2_COXBN</name>
<dbReference type="PANTHER" id="PTHR12526:SF638">
    <property type="entry name" value="SPORE COAT PROTEIN SA"/>
    <property type="match status" value="1"/>
</dbReference>
<feature type="domain" description="Glycosyl transferase family 1" evidence="2">
    <location>
        <begin position="192"/>
        <end position="344"/>
    </location>
</feature>
<evidence type="ECO:0000259" key="3">
    <source>
        <dbReference type="Pfam" id="PF13439"/>
    </source>
</evidence>
<dbReference type="GO" id="GO:0016757">
    <property type="term" value="F:glycosyltransferase activity"/>
    <property type="evidence" value="ECO:0007669"/>
    <property type="project" value="UniProtKB-KW"/>
</dbReference>
<keyword evidence="4" id="KW-0808">Transferase</keyword>
<accession>A9KFJ2</accession>
<dbReference type="HOGENOM" id="CLU_009583_0_0_6"/>
<feature type="transmembrane region" description="Helical" evidence="1">
    <location>
        <begin position="96"/>
        <end position="115"/>
    </location>
</feature>
<dbReference type="InterPro" id="IPR001296">
    <property type="entry name" value="Glyco_trans_1"/>
</dbReference>
<dbReference type="PANTHER" id="PTHR12526">
    <property type="entry name" value="GLYCOSYLTRANSFERASE"/>
    <property type="match status" value="1"/>
</dbReference>
<dbReference type="AlphaFoldDB" id="A9KFJ2"/>
<feature type="domain" description="Glycosyltransferase subfamily 4-like N-terminal" evidence="3">
    <location>
        <begin position="18"/>
        <end position="180"/>
    </location>
</feature>
<dbReference type="GO" id="GO:1901135">
    <property type="term" value="P:carbohydrate derivative metabolic process"/>
    <property type="evidence" value="ECO:0007669"/>
    <property type="project" value="UniProtKB-ARBA"/>
</dbReference>
<dbReference type="KEGG" id="cbd:CBUD_0903"/>
<keyword evidence="1" id="KW-0812">Transmembrane</keyword>
<dbReference type="Pfam" id="PF13439">
    <property type="entry name" value="Glyco_transf_4"/>
    <property type="match status" value="1"/>
</dbReference>
<evidence type="ECO:0000313" key="5">
    <source>
        <dbReference type="Proteomes" id="UP000008555"/>
    </source>
</evidence>
<evidence type="ECO:0000256" key="1">
    <source>
        <dbReference type="SAM" id="Phobius"/>
    </source>
</evidence>
<dbReference type="Gene3D" id="3.40.50.2000">
    <property type="entry name" value="Glycogen Phosphorylase B"/>
    <property type="match status" value="2"/>
</dbReference>
<reference evidence="4 5" key="1">
    <citation type="journal article" date="2009" name="Infect. Immun.">
        <title>Comparative genomics reveal extensive transposon-mediated genomic plasticity and diversity among potential effector proteins within the genus Coxiella.</title>
        <authorList>
            <person name="Beare P.A."/>
            <person name="Unsworth N."/>
            <person name="Andoh M."/>
            <person name="Voth D.E."/>
            <person name="Omsland A."/>
            <person name="Gilk S.D."/>
            <person name="Williams K.P."/>
            <person name="Sobral B.W."/>
            <person name="Kupko J.J.III."/>
            <person name="Porcella S.F."/>
            <person name="Samuel J.E."/>
            <person name="Heinzen R.A."/>
        </authorList>
    </citation>
    <scope>NUCLEOTIDE SEQUENCE [LARGE SCALE GENOMIC DNA]</scope>
    <source>
        <strain evidence="4 5">Dugway 5J108-111</strain>
    </source>
</reference>
<dbReference type="Proteomes" id="UP000008555">
    <property type="component" value="Chromosome"/>
</dbReference>
<dbReference type="EMBL" id="CP000733">
    <property type="protein sequence ID" value="ABS76950.1"/>
    <property type="molecule type" value="Genomic_DNA"/>
</dbReference>
<dbReference type="CAZy" id="GT4">
    <property type="family name" value="Glycosyltransferase Family 4"/>
</dbReference>
<dbReference type="InterPro" id="IPR028098">
    <property type="entry name" value="Glyco_trans_4-like_N"/>
</dbReference>
<gene>
    <name evidence="4" type="ordered locus">CBUD_0903</name>
</gene>
<keyword evidence="1" id="KW-0472">Membrane</keyword>
<evidence type="ECO:0000259" key="2">
    <source>
        <dbReference type="Pfam" id="PF00534"/>
    </source>
</evidence>
<sequence length="366" mass="41590">MNKKKFDLCLVIPDIGGGGTQRVLMNLVKNWLNQGKKICVITFFNEKADFFELPIAVSRKSINFTGESKNLVVAIWNNLRRVKSLRSMIKAYQPKLVLSFLGTTNVLTILATFFMQIPVIVSERSDPTRDSLGNIWDKLRHLLYRYADIVTANSHGAIVALEKFVDAGKLKYVPNPVCIEEPFRPLTYSFPAILAVGRLSYEKGHDILLSAFSKFIHQFTQWRLVIVGDGELRNKLKQFAVNLNIDKYIIWGGMQLDIFSYYNAATIFVMPSRYEGTPNALLEAMGCGLPVIVSNASSGILQFVKNEETGLVVPVEDVETLYLAFCRLANDELLRKRLGEKARQKIKMETQCAYELWDEVLNINRY</sequence>
<dbReference type="Pfam" id="PF00534">
    <property type="entry name" value="Glycos_transf_1"/>
    <property type="match status" value="1"/>
</dbReference>
<keyword evidence="1" id="KW-1133">Transmembrane helix</keyword>
<evidence type="ECO:0000313" key="4">
    <source>
        <dbReference type="EMBL" id="ABS76950.1"/>
    </source>
</evidence>
<dbReference type="RefSeq" id="WP_011996820.1">
    <property type="nucleotide sequence ID" value="NC_009727.1"/>
</dbReference>
<organism evidence="4 5">
    <name type="scientific">Coxiella burnetii (strain Dugway 5J108-111)</name>
    <dbReference type="NCBI Taxonomy" id="434922"/>
    <lineage>
        <taxon>Bacteria</taxon>
        <taxon>Pseudomonadati</taxon>
        <taxon>Pseudomonadota</taxon>
        <taxon>Gammaproteobacteria</taxon>
        <taxon>Legionellales</taxon>
        <taxon>Coxiellaceae</taxon>
        <taxon>Coxiella</taxon>
    </lineage>
</organism>
<protein>
    <submittedName>
        <fullName evidence="4">Lipopolysaccharide N-acetylglucosaminyltransferase</fullName>
    </submittedName>
</protein>
<proteinExistence type="predicted"/>